<gene>
    <name evidence="8" type="ORF">U472_13950</name>
</gene>
<dbReference type="CDD" id="cd01560">
    <property type="entry name" value="Thr-synth_2"/>
    <property type="match status" value="1"/>
</dbReference>
<protein>
    <recommendedName>
        <fullName evidence="4">Threonine synthase</fullName>
        <ecNumber evidence="4">4.2.3.1</ecNumber>
    </recommendedName>
</protein>
<dbReference type="NCBIfam" id="TIGR00260">
    <property type="entry name" value="thrC"/>
    <property type="match status" value="1"/>
</dbReference>
<dbReference type="PANTHER" id="PTHR43515:SF1">
    <property type="entry name" value="THREONINE SYNTHASE-LIKE 1"/>
    <property type="match status" value="1"/>
</dbReference>
<dbReference type="Pfam" id="PF24857">
    <property type="entry name" value="THR4_C"/>
    <property type="match status" value="1"/>
</dbReference>
<comment type="caution">
    <text evidence="8">The sequence shown here is derived from an EMBL/GenBank/DDBJ whole genome shotgun (WGS) entry which is preliminary data.</text>
</comment>
<evidence type="ECO:0000256" key="2">
    <source>
        <dbReference type="ARBA" id="ARBA00005517"/>
    </source>
</evidence>
<feature type="domain" description="Threonine synthase N-terminal" evidence="7">
    <location>
        <begin position="2"/>
        <end position="79"/>
    </location>
</feature>
<name>A0A1C0A5M9_9FIRM</name>
<comment type="cofactor">
    <cofactor evidence="1 5">
        <name>pyridoxal 5'-phosphate</name>
        <dbReference type="ChEBI" id="CHEBI:597326"/>
    </cofactor>
</comment>
<organism evidence="8 9">
    <name type="scientific">Orenia metallireducens</name>
    <dbReference type="NCBI Taxonomy" id="1413210"/>
    <lineage>
        <taxon>Bacteria</taxon>
        <taxon>Bacillati</taxon>
        <taxon>Bacillota</taxon>
        <taxon>Clostridia</taxon>
        <taxon>Halanaerobiales</taxon>
        <taxon>Halobacteroidaceae</taxon>
        <taxon>Orenia</taxon>
    </lineage>
</organism>
<sequence length="498" mass="55961">MKYISTRANYDEVSAAEAIHLGMVPTGGLFVPESVPTFSEEEIYQMSELSYQEIAFKVLEKFLTDYSQAEIREVIEAAYNENSFNKEDIAPVVKLNDNTYILELWHGPTAAFKDMALQILPHLLVKAIEKSGSDKEIVILVATSGDTGKAALEGFKDVDGIKIIVFYPNDGVSKVQEAQMLTTEGDNTVVVSVEGNFDDCQSAVKEIFGDVDFNKLVNQNGYQFSSANSINWGRLVPQIIYYFAAYAYLLRDKGIEAGEKINVSVPTGNFGNILAAYYASQMGLPVNKFICASNTNKVLTDFLKTGVYDINRDFHKTISPSMDILISSNLERFLFEMTDHNAEKIKGWYNDLKETGKFEIDEATKAKIKEIFVGQWTTEEETQETIKQVFEEYDYTLDTHTAVGVDSYRKYLEETGDKTVTIVDSTANPYKFSKAVLEALEGEVAEENEFKILDNLNQLTGLEIHRGLKGLEEKEIRHDRNCDSIGIKSEIKDILNVK</sequence>
<keyword evidence="3 5" id="KW-0663">Pyridoxal phosphate</keyword>
<dbReference type="EMBL" id="LWDV01000010">
    <property type="protein sequence ID" value="OCL25447.1"/>
    <property type="molecule type" value="Genomic_DNA"/>
</dbReference>
<dbReference type="Pfam" id="PF00291">
    <property type="entry name" value="PALP"/>
    <property type="match status" value="1"/>
</dbReference>
<evidence type="ECO:0000256" key="1">
    <source>
        <dbReference type="ARBA" id="ARBA00001933"/>
    </source>
</evidence>
<dbReference type="EC" id="4.2.3.1" evidence="4"/>
<accession>A0A1C0A5M9</accession>
<evidence type="ECO:0000259" key="6">
    <source>
        <dbReference type="Pfam" id="PF00291"/>
    </source>
</evidence>
<reference evidence="9" key="1">
    <citation type="submission" date="2016-07" db="EMBL/GenBank/DDBJ databases">
        <authorList>
            <person name="Florea S."/>
            <person name="Webb J.S."/>
            <person name="Jaromczyk J."/>
            <person name="Schardl C.L."/>
        </authorList>
    </citation>
    <scope>NUCLEOTIDE SEQUENCE [LARGE SCALE GENOMIC DNA]</scope>
    <source>
        <strain evidence="9">Z6</strain>
    </source>
</reference>
<dbReference type="RefSeq" id="WP_068719359.1">
    <property type="nucleotide sequence ID" value="NZ_LWDV01000010.1"/>
</dbReference>
<dbReference type="Pfam" id="PF14821">
    <property type="entry name" value="Thr_synth_N"/>
    <property type="match status" value="1"/>
</dbReference>
<evidence type="ECO:0000256" key="5">
    <source>
        <dbReference type="PIRSR" id="PIRSR604450-51"/>
    </source>
</evidence>
<feature type="domain" description="Tryptophan synthase beta chain-like PALP" evidence="6">
    <location>
        <begin position="98"/>
        <end position="338"/>
    </location>
</feature>
<dbReference type="PANTHER" id="PTHR43515">
    <property type="entry name" value="THREONINE SYNTHASE-LIKE 1"/>
    <property type="match status" value="1"/>
</dbReference>
<dbReference type="Proteomes" id="UP000093514">
    <property type="component" value="Unassembled WGS sequence"/>
</dbReference>
<dbReference type="InterPro" id="IPR036052">
    <property type="entry name" value="TrpB-like_PALP_sf"/>
</dbReference>
<keyword evidence="9" id="KW-1185">Reference proteome</keyword>
<proteinExistence type="inferred from homology"/>
<dbReference type="InterPro" id="IPR001926">
    <property type="entry name" value="TrpB-like_PALP"/>
</dbReference>
<feature type="modified residue" description="N6-(pyridoxal phosphate)lysine" evidence="5">
    <location>
        <position position="113"/>
    </location>
</feature>
<dbReference type="GO" id="GO:0009088">
    <property type="term" value="P:threonine biosynthetic process"/>
    <property type="evidence" value="ECO:0007669"/>
    <property type="project" value="UniProtKB-UniRule"/>
</dbReference>
<dbReference type="InterPro" id="IPR029144">
    <property type="entry name" value="Thr_synth_N"/>
</dbReference>
<dbReference type="OrthoDB" id="9763107at2"/>
<reference evidence="8 9" key="2">
    <citation type="submission" date="2016-08" db="EMBL/GenBank/DDBJ databases">
        <title>Orenia metallireducens sp. nov. strain Z6, a Novel Metal-reducing Firmicute from the Deep Subsurface.</title>
        <authorList>
            <person name="Maxim B.I."/>
            <person name="Kenneth K."/>
            <person name="Flynn T.M."/>
            <person name="Oloughlin E.J."/>
            <person name="Locke R.A."/>
            <person name="Weber J.R."/>
            <person name="Egan S.M."/>
            <person name="Mackie R.I."/>
            <person name="Cann I.K."/>
        </authorList>
    </citation>
    <scope>NUCLEOTIDE SEQUENCE [LARGE SCALE GENOMIC DNA]</scope>
    <source>
        <strain evidence="8 9">Z6</strain>
    </source>
</reference>
<evidence type="ECO:0000256" key="3">
    <source>
        <dbReference type="ARBA" id="ARBA00022898"/>
    </source>
</evidence>
<dbReference type="Gene3D" id="3.40.50.1100">
    <property type="match status" value="2"/>
</dbReference>
<dbReference type="InterPro" id="IPR037158">
    <property type="entry name" value="Thr_synth_N_sf"/>
</dbReference>
<dbReference type="GO" id="GO:0004795">
    <property type="term" value="F:threonine synthase activity"/>
    <property type="evidence" value="ECO:0007669"/>
    <property type="project" value="UniProtKB-UniRule"/>
</dbReference>
<dbReference type="GO" id="GO:0005737">
    <property type="term" value="C:cytoplasm"/>
    <property type="evidence" value="ECO:0007669"/>
    <property type="project" value="TreeGrafter"/>
</dbReference>
<evidence type="ECO:0000259" key="7">
    <source>
        <dbReference type="Pfam" id="PF14821"/>
    </source>
</evidence>
<evidence type="ECO:0000256" key="4">
    <source>
        <dbReference type="NCBIfam" id="TIGR00260"/>
    </source>
</evidence>
<comment type="similarity">
    <text evidence="2">Belongs to the threonine synthase family.</text>
</comment>
<dbReference type="Gene3D" id="3.90.1380.10">
    <property type="entry name" value="Threonine synthase, N-terminal domain"/>
    <property type="match status" value="1"/>
</dbReference>
<dbReference type="InterPro" id="IPR004450">
    <property type="entry name" value="Thr_synthase-like"/>
</dbReference>
<dbReference type="AlphaFoldDB" id="A0A1C0A5M9"/>
<evidence type="ECO:0000313" key="8">
    <source>
        <dbReference type="EMBL" id="OCL25447.1"/>
    </source>
</evidence>
<evidence type="ECO:0000313" key="9">
    <source>
        <dbReference type="Proteomes" id="UP000093514"/>
    </source>
</evidence>
<dbReference type="SUPFAM" id="SSF53686">
    <property type="entry name" value="Tryptophan synthase beta subunit-like PLP-dependent enzymes"/>
    <property type="match status" value="1"/>
</dbReference>